<name>A0A4R3STZ5_9FIRM</name>
<gene>
    <name evidence="1" type="ORF">EDD61_1365</name>
</gene>
<protein>
    <recommendedName>
        <fullName evidence="3">Deoxypyrimidine-specific 5' nucleotidase type C protein (NT5C)</fullName>
    </recommendedName>
</protein>
<proteinExistence type="predicted"/>
<evidence type="ECO:0000313" key="2">
    <source>
        <dbReference type="Proteomes" id="UP000295773"/>
    </source>
</evidence>
<dbReference type="SUPFAM" id="SSF56784">
    <property type="entry name" value="HAD-like"/>
    <property type="match status" value="1"/>
</dbReference>
<dbReference type="Proteomes" id="UP000295773">
    <property type="component" value="Unassembled WGS sequence"/>
</dbReference>
<dbReference type="InterPro" id="IPR036412">
    <property type="entry name" value="HAD-like_sf"/>
</dbReference>
<organism evidence="1 2">
    <name type="scientific">Longicatena caecimuris</name>
    <dbReference type="NCBI Taxonomy" id="1796635"/>
    <lineage>
        <taxon>Bacteria</taxon>
        <taxon>Bacillati</taxon>
        <taxon>Bacillota</taxon>
        <taxon>Erysipelotrichia</taxon>
        <taxon>Erysipelotrichales</taxon>
        <taxon>Erysipelotrichaceae</taxon>
        <taxon>Longicatena</taxon>
    </lineage>
</organism>
<reference evidence="1 2" key="1">
    <citation type="submission" date="2019-03" db="EMBL/GenBank/DDBJ databases">
        <title>Genomic Encyclopedia of Type Strains, Phase IV (KMG-IV): sequencing the most valuable type-strain genomes for metagenomic binning, comparative biology and taxonomic classification.</title>
        <authorList>
            <person name="Goeker M."/>
        </authorList>
    </citation>
    <scope>NUCLEOTIDE SEQUENCE [LARGE SCALE GENOMIC DNA]</scope>
    <source>
        <strain evidence="1 2">DSM 29481</strain>
    </source>
</reference>
<keyword evidence="2" id="KW-1185">Reference proteome</keyword>
<sequence length="169" mass="19367">MKVIFLDIDGVLYPCRKRISPYTTFRFDREQLVKHYQCAAIRDLSDYDLACAQNGFAHSAIQLLKTLIQKSNAVIVISSSWKFSHTLPQLKALFAFYALQNAIVDSTSNDYGFLKTPAIRAYLKDHPNITQYIVVDDLNMENEFHEHAITCPDLFDEACYQKALNVLSH</sequence>
<evidence type="ECO:0008006" key="3">
    <source>
        <dbReference type="Google" id="ProtNLM"/>
    </source>
</evidence>
<dbReference type="Pfam" id="PF18143">
    <property type="entry name" value="HAD_SAK_2"/>
    <property type="match status" value="1"/>
</dbReference>
<evidence type="ECO:0000313" key="1">
    <source>
        <dbReference type="EMBL" id="TCU52261.1"/>
    </source>
</evidence>
<dbReference type="RefSeq" id="WP_243642731.1">
    <property type="nucleotide sequence ID" value="NZ_JANKBG010000037.1"/>
</dbReference>
<dbReference type="AlphaFoldDB" id="A0A4R3STZ5"/>
<comment type="caution">
    <text evidence="1">The sequence shown here is derived from an EMBL/GenBank/DDBJ whole genome shotgun (WGS) entry which is preliminary data.</text>
</comment>
<dbReference type="EMBL" id="SMBP01000036">
    <property type="protein sequence ID" value="TCU52261.1"/>
    <property type="molecule type" value="Genomic_DNA"/>
</dbReference>
<accession>A0A4R3STZ5</accession>